<dbReference type="InterPro" id="IPR052895">
    <property type="entry name" value="HetReg/Transcr_Mod"/>
</dbReference>
<protein>
    <recommendedName>
        <fullName evidence="1">Heterokaryon incompatibility domain-containing protein</fullName>
    </recommendedName>
</protein>
<dbReference type="Proteomes" id="UP000242519">
    <property type="component" value="Unassembled WGS sequence"/>
</dbReference>
<keyword evidence="3" id="KW-1185">Reference proteome</keyword>
<comment type="caution">
    <text evidence="2">The sequence shown here is derived from an EMBL/GenBank/DDBJ whole genome shotgun (WGS) entry which is preliminary data.</text>
</comment>
<dbReference type="Pfam" id="PF06985">
    <property type="entry name" value="HET"/>
    <property type="match status" value="1"/>
</dbReference>
<accession>A0A218ZJQ1</accession>
<proteinExistence type="predicted"/>
<evidence type="ECO:0000259" key="1">
    <source>
        <dbReference type="Pfam" id="PF06985"/>
    </source>
</evidence>
<dbReference type="PANTHER" id="PTHR24148">
    <property type="entry name" value="ANKYRIN REPEAT DOMAIN-CONTAINING PROTEIN 39 HOMOLOG-RELATED"/>
    <property type="match status" value="1"/>
</dbReference>
<gene>
    <name evidence="2" type="ORF">B2J93_4975</name>
</gene>
<name>A0A218ZJQ1_9HELO</name>
<organism evidence="2 3">
    <name type="scientific">Diplocarpon coronariae</name>
    <dbReference type="NCBI Taxonomy" id="2795749"/>
    <lineage>
        <taxon>Eukaryota</taxon>
        <taxon>Fungi</taxon>
        <taxon>Dikarya</taxon>
        <taxon>Ascomycota</taxon>
        <taxon>Pezizomycotina</taxon>
        <taxon>Leotiomycetes</taxon>
        <taxon>Helotiales</taxon>
        <taxon>Drepanopezizaceae</taxon>
        <taxon>Diplocarpon</taxon>
    </lineage>
</organism>
<evidence type="ECO:0000313" key="3">
    <source>
        <dbReference type="Proteomes" id="UP000242519"/>
    </source>
</evidence>
<reference evidence="2 3" key="1">
    <citation type="submission" date="2017-04" db="EMBL/GenBank/DDBJ databases">
        <title>Draft genome sequence of Marssonina coronaria NL1: causal agent of apple blotch.</title>
        <authorList>
            <person name="Cheng Q."/>
        </authorList>
    </citation>
    <scope>NUCLEOTIDE SEQUENCE [LARGE SCALE GENOMIC DNA]</scope>
    <source>
        <strain evidence="2 3">NL1</strain>
    </source>
</reference>
<dbReference type="OrthoDB" id="2157530at2759"/>
<evidence type="ECO:0000313" key="2">
    <source>
        <dbReference type="EMBL" id="OWP07446.1"/>
    </source>
</evidence>
<dbReference type="InParanoid" id="A0A218ZJQ1"/>
<feature type="domain" description="Heterokaryon incompatibility" evidence="1">
    <location>
        <begin position="32"/>
        <end position="217"/>
    </location>
</feature>
<dbReference type="PANTHER" id="PTHR24148:SF64">
    <property type="entry name" value="HETEROKARYON INCOMPATIBILITY DOMAIN-CONTAINING PROTEIN"/>
    <property type="match status" value="1"/>
</dbReference>
<dbReference type="STRING" id="503106.A0A218ZJQ1"/>
<sequence>MNTILPLRLISHANGQFEVFNTSNPSHRVRWFEIITYTWGEPTKSAYNPSRCGIDGVEWNVEIAEKKLEDIKALMIENNIQYLWADCVCINQEDEMEKSVEVPKMYEYYKSARKCYILMDMDEVWNPQEIVDNLKFIDHILENMGGASLASEALLSGNLTSRLSEWANTSWSFPMDIATVRSTAIDVGVLNCYSTSISRVRALFDNPYFKRVWTFQEMLLGKNVTLYGIDHKSISCLGQLDTWMDLATDSKDKAFKLWKWISKSRVLKTGSVNGILGIIDDDFLSLDSLQTQVRGMSCARTDIINGGPHWWYENHKGISNVFSAISLTPRKCRDRRDIFRGLLGIFHGLFTPEEVARDLAGDDMEKISFAFFRQLSTKTGLAWTKLAISSAERGQYDWIPMVPNNNKLLTTDCFAAVVNLGRLKQKGMVKAVAMTGLIGGPKKYMKIVLNRENDNRAFQFFFRGCNGGKKVSTGTFSSESIPVYDQVRNVSGDETGRILVQCATILGSIMDPGGNVVQYRRRLLRKLQPFWHISDANAKPTGWQDRCVSGTDWEDPHPLFFRVHNRSMNVRMGEVYGCGSRLENESTQNISCTVRVNCGCTIVAPFSLIFGALTAVEGCSLGEISGSLDGDRIVLKDGLGLVQVGDVGRAFNLVAFGGAVDSHRSYASSCRSTKAHKPVEPRMPWPRGRALVREEFTHGITDSMRDYGYVESGGSGNLLICRNNPIGQYKNIGVCIDDWIENKRGEYAAVTIR</sequence>
<dbReference type="AlphaFoldDB" id="A0A218ZJQ1"/>
<dbReference type="EMBL" id="MZNU01000004">
    <property type="protein sequence ID" value="OWP07446.1"/>
    <property type="molecule type" value="Genomic_DNA"/>
</dbReference>
<dbReference type="InterPro" id="IPR010730">
    <property type="entry name" value="HET"/>
</dbReference>